<feature type="non-terminal residue" evidence="6">
    <location>
        <position position="1"/>
    </location>
</feature>
<evidence type="ECO:0000313" key="7">
    <source>
        <dbReference type="Proteomes" id="UP000238924"/>
    </source>
</evidence>
<comment type="caution">
    <text evidence="6">The sequence shown here is derived from an EMBL/GenBank/DDBJ whole genome shotgun (WGS) entry which is preliminary data.</text>
</comment>
<dbReference type="InterPro" id="IPR044516">
    <property type="entry name" value="UXS-like"/>
</dbReference>
<evidence type="ECO:0000313" key="6">
    <source>
        <dbReference type="EMBL" id="PPS21476.1"/>
    </source>
</evidence>
<keyword evidence="4" id="KW-0456">Lyase</keyword>
<comment type="cofactor">
    <cofactor evidence="1">
        <name>NAD(+)</name>
        <dbReference type="ChEBI" id="CHEBI:57540"/>
    </cofactor>
</comment>
<dbReference type="SUPFAM" id="SSF51735">
    <property type="entry name" value="NAD(P)-binding Rossmann-fold domains"/>
    <property type="match status" value="1"/>
</dbReference>
<proteinExistence type="predicted"/>
<name>A0ABX5B2H6_9SPIR</name>
<dbReference type="EMBL" id="JJMJ01000167">
    <property type="protein sequence ID" value="PPS21476.1"/>
    <property type="molecule type" value="Genomic_DNA"/>
</dbReference>
<gene>
    <name evidence="6" type="ORF">DJ52_10585</name>
</gene>
<protein>
    <recommendedName>
        <fullName evidence="5">NAD-dependent epimerase/dehydratase domain-containing protein</fullName>
    </recommendedName>
</protein>
<dbReference type="PANTHER" id="PTHR43078:SF7">
    <property type="entry name" value="UDP-GLUCURONATE DECARBOXYLASE"/>
    <property type="match status" value="1"/>
</dbReference>
<keyword evidence="7" id="KW-1185">Reference proteome</keyword>
<keyword evidence="3" id="KW-0520">NAD</keyword>
<feature type="domain" description="NAD-dependent epimerase/dehydratase" evidence="5">
    <location>
        <begin position="8"/>
        <end position="188"/>
    </location>
</feature>
<keyword evidence="2" id="KW-0210">Decarboxylase</keyword>
<evidence type="ECO:0000256" key="4">
    <source>
        <dbReference type="ARBA" id="ARBA00023239"/>
    </source>
</evidence>
<evidence type="ECO:0000256" key="1">
    <source>
        <dbReference type="ARBA" id="ARBA00001911"/>
    </source>
</evidence>
<evidence type="ECO:0000256" key="3">
    <source>
        <dbReference type="ARBA" id="ARBA00023027"/>
    </source>
</evidence>
<evidence type="ECO:0000259" key="5">
    <source>
        <dbReference type="Pfam" id="PF01370"/>
    </source>
</evidence>
<sequence>IINIDENIVNNIKIDYIIHTASPSRSDLFLSKPLNVIYPNVLSTKVLLDIARNNNVESFLLFSTCDIYGKVYNGYFSENIYGSIDPLDLRSVYGESKRMAETLCKAYFSQYNVPIKIARIAHTYGPTMDLYSDTRVFSEFVKNIINDQDIVMKSDGIAKRAFCYIADATLAFFKILLDGNNGEAYNVANNNAVISIRDLANLLINLYPNKQLKLIIENQNKNYLNNKNIDSLTNLFIDTQKLESLKWKANFSVENGFKRTIEALNNEGENMEI</sequence>
<feature type="non-terminal residue" evidence="6">
    <location>
        <position position="273"/>
    </location>
</feature>
<organism evidence="6 7">
    <name type="scientific">Brachyspira murdochii</name>
    <dbReference type="NCBI Taxonomy" id="84378"/>
    <lineage>
        <taxon>Bacteria</taxon>
        <taxon>Pseudomonadati</taxon>
        <taxon>Spirochaetota</taxon>
        <taxon>Spirochaetia</taxon>
        <taxon>Brachyspirales</taxon>
        <taxon>Brachyspiraceae</taxon>
        <taxon>Brachyspira</taxon>
    </lineage>
</organism>
<dbReference type="InterPro" id="IPR001509">
    <property type="entry name" value="Epimerase_deHydtase"/>
</dbReference>
<dbReference type="PANTHER" id="PTHR43078">
    <property type="entry name" value="UDP-GLUCURONIC ACID DECARBOXYLASE-RELATED"/>
    <property type="match status" value="1"/>
</dbReference>
<dbReference type="Pfam" id="PF01370">
    <property type="entry name" value="Epimerase"/>
    <property type="match status" value="1"/>
</dbReference>
<reference evidence="6 7" key="1">
    <citation type="submission" date="2014-04" db="EMBL/GenBank/DDBJ databases">
        <title>Whole genome sequence of 'Brachyspira hampsonii' D13-03603F2.</title>
        <authorList>
            <person name="Patterson A.H."/>
            <person name="Chaban B."/>
            <person name="Fernando C."/>
            <person name="Harding J.C."/>
            <person name="Hill J.E."/>
        </authorList>
    </citation>
    <scope>NUCLEOTIDE SEQUENCE [LARGE SCALE GENOMIC DNA]</scope>
    <source>
        <strain evidence="6 7">D13-03603F2</strain>
    </source>
</reference>
<dbReference type="Gene3D" id="3.40.50.720">
    <property type="entry name" value="NAD(P)-binding Rossmann-like Domain"/>
    <property type="match status" value="1"/>
</dbReference>
<dbReference type="InterPro" id="IPR036291">
    <property type="entry name" value="NAD(P)-bd_dom_sf"/>
</dbReference>
<dbReference type="RefSeq" id="WP_181039148.1">
    <property type="nucleotide sequence ID" value="NZ_JJMJ01000167.1"/>
</dbReference>
<accession>A0ABX5B2H6</accession>
<evidence type="ECO:0000256" key="2">
    <source>
        <dbReference type="ARBA" id="ARBA00022793"/>
    </source>
</evidence>
<dbReference type="Proteomes" id="UP000238924">
    <property type="component" value="Unassembled WGS sequence"/>
</dbReference>